<dbReference type="CDD" id="cd08276">
    <property type="entry name" value="MDR7"/>
    <property type="match status" value="1"/>
</dbReference>
<dbReference type="InterPro" id="IPR036291">
    <property type="entry name" value="NAD(P)-bd_dom_sf"/>
</dbReference>
<dbReference type="SUPFAM" id="SSF51735">
    <property type="entry name" value="NAD(P)-binding Rossmann-fold domains"/>
    <property type="match status" value="1"/>
</dbReference>
<dbReference type="Gene3D" id="3.90.180.10">
    <property type="entry name" value="Medium-chain alcohol dehydrogenases, catalytic domain"/>
    <property type="match status" value="1"/>
</dbReference>
<dbReference type="AlphaFoldDB" id="A0A0D2DG87"/>
<dbReference type="PANTHER" id="PTHR45033">
    <property type="match status" value="1"/>
</dbReference>
<protein>
    <recommendedName>
        <fullName evidence="1">Enoyl reductase (ER) domain-containing protein</fullName>
    </recommendedName>
</protein>
<dbReference type="Pfam" id="PF00107">
    <property type="entry name" value="ADH_zinc_N"/>
    <property type="match status" value="1"/>
</dbReference>
<dbReference type="InterPro" id="IPR013149">
    <property type="entry name" value="ADH-like_C"/>
</dbReference>
<dbReference type="InterPro" id="IPR052711">
    <property type="entry name" value="Zinc_ADH-like"/>
</dbReference>
<keyword evidence="3" id="KW-1185">Reference proteome</keyword>
<organism evidence="2 3">
    <name type="scientific">Cladophialophora immunda</name>
    <dbReference type="NCBI Taxonomy" id="569365"/>
    <lineage>
        <taxon>Eukaryota</taxon>
        <taxon>Fungi</taxon>
        <taxon>Dikarya</taxon>
        <taxon>Ascomycota</taxon>
        <taxon>Pezizomycotina</taxon>
        <taxon>Eurotiomycetes</taxon>
        <taxon>Chaetothyriomycetidae</taxon>
        <taxon>Chaetothyriales</taxon>
        <taxon>Herpotrichiellaceae</taxon>
        <taxon>Cladophialophora</taxon>
    </lineage>
</organism>
<dbReference type="InterPro" id="IPR020843">
    <property type="entry name" value="ER"/>
</dbReference>
<dbReference type="HOGENOM" id="CLU_395419_0_0_1"/>
<dbReference type="OrthoDB" id="3509362at2759"/>
<dbReference type="SUPFAM" id="SSF50129">
    <property type="entry name" value="GroES-like"/>
    <property type="match status" value="1"/>
</dbReference>
<evidence type="ECO:0000313" key="3">
    <source>
        <dbReference type="Proteomes" id="UP000054466"/>
    </source>
</evidence>
<feature type="domain" description="Enoyl reductase (ER)" evidence="1">
    <location>
        <begin position="317"/>
        <end position="637"/>
    </location>
</feature>
<dbReference type="PANTHER" id="PTHR45033:SF2">
    <property type="entry name" value="ZINC-TYPE ALCOHOL DEHYDROGENASE-LIKE PROTEIN C1773.06C"/>
    <property type="match status" value="1"/>
</dbReference>
<dbReference type="STRING" id="569365.A0A0D2DG87"/>
<dbReference type="GO" id="GO:0016491">
    <property type="term" value="F:oxidoreductase activity"/>
    <property type="evidence" value="ECO:0007669"/>
    <property type="project" value="InterPro"/>
</dbReference>
<name>A0A0D2DG87_9EURO</name>
<dbReference type="InterPro" id="IPR013154">
    <property type="entry name" value="ADH-like_N"/>
</dbReference>
<accession>A0A0D2DG87</accession>
<gene>
    <name evidence="2" type="ORF">PV07_01526</name>
</gene>
<dbReference type="Proteomes" id="UP000054466">
    <property type="component" value="Unassembled WGS sequence"/>
</dbReference>
<reference evidence="2 3" key="1">
    <citation type="submission" date="2015-01" db="EMBL/GenBank/DDBJ databases">
        <title>The Genome Sequence of Cladophialophora immunda CBS83496.</title>
        <authorList>
            <consortium name="The Broad Institute Genomics Platform"/>
            <person name="Cuomo C."/>
            <person name="de Hoog S."/>
            <person name="Gorbushina A."/>
            <person name="Stielow B."/>
            <person name="Teixiera M."/>
            <person name="Abouelleil A."/>
            <person name="Chapman S.B."/>
            <person name="Priest M."/>
            <person name="Young S.K."/>
            <person name="Wortman J."/>
            <person name="Nusbaum C."/>
            <person name="Birren B."/>
        </authorList>
    </citation>
    <scope>NUCLEOTIDE SEQUENCE [LARGE SCALE GENOMIC DNA]</scope>
    <source>
        <strain evidence="2 3">CBS 83496</strain>
    </source>
</reference>
<evidence type="ECO:0000259" key="1">
    <source>
        <dbReference type="SMART" id="SM00829"/>
    </source>
</evidence>
<proteinExistence type="predicted"/>
<dbReference type="EMBL" id="KN847040">
    <property type="protein sequence ID" value="KIW34769.1"/>
    <property type="molecule type" value="Genomic_DNA"/>
</dbReference>
<dbReference type="InterPro" id="IPR011032">
    <property type="entry name" value="GroES-like_sf"/>
</dbReference>
<dbReference type="Gene3D" id="3.40.50.720">
    <property type="entry name" value="NAD(P)-binding Rossmann-like Domain"/>
    <property type="match status" value="1"/>
</dbReference>
<dbReference type="SMART" id="SM00829">
    <property type="entry name" value="PKS_ER"/>
    <property type="match status" value="1"/>
</dbReference>
<evidence type="ECO:0000313" key="2">
    <source>
        <dbReference type="EMBL" id="KIW34769.1"/>
    </source>
</evidence>
<dbReference type="RefSeq" id="XP_016254985.1">
    <property type="nucleotide sequence ID" value="XM_016388057.1"/>
</dbReference>
<dbReference type="GeneID" id="27340720"/>
<sequence length="639" mass="70090">MPRASPWYSFKFPELSPISQEKVEFLTQQLQACISQLVQGSKLPFVHDSSHHDDIPHEYQDLLGVAAMYCQRTPRNQRAVFSMLDNSVSRLASQASSWSVDELLLATQALIFYEIIRLFDAEVGQRDAGERQLAILSAWTKRLQEATTACQEGILHRKSPYLRWVTLESARRTVLISIMVHSVYSLVKDGVCNTVPLMARMPVSLDANLWHMSEQEWCEATSGVEDKLMTYHEYVTKWSHGKLLQDYGAYETILLRSSEAGRAKTYKSSVLAFERSIDPAIAYCHAFTFDISSGLRDIASAYQIHVIDESRSHLPPHLLGNLSLKDVPIPILGPNSVLVRVRAAALNFRDLLVAADSPLYAVRTLPGLVPCCDGAGEIVQAGPGSRWHDRIGERVIMVPGRDWIDSDVDAIRIHNVLGAGDVDGTLSQYIVVGDDCVLLAPKNLSWEESAAMVTAAGTAINVLDSIELKKGATVVTQGTGGYASALGARVIATSSNAEKLQTAKKLGASDLINYRTTPDWADEVLCLTDGRGADLVCDMAGPGTVEASVKALRQGGTACLAGQLTPPKAVDLVMPLMLGGKTLKGILIYSRTMLEKADALAEKYDLHPRIQEVYAWEDAPKAFERLRGQDFVGKLVIRV</sequence>
<dbReference type="Pfam" id="PF08240">
    <property type="entry name" value="ADH_N"/>
    <property type="match status" value="1"/>
</dbReference>
<dbReference type="VEuPathDB" id="FungiDB:PV07_01526"/>